<feature type="region of interest" description="Disordered" evidence="1">
    <location>
        <begin position="383"/>
        <end position="411"/>
    </location>
</feature>
<gene>
    <name evidence="2" type="ORF">OHK93_004470</name>
</gene>
<evidence type="ECO:0000313" key="2">
    <source>
        <dbReference type="EMBL" id="MDI1492688.1"/>
    </source>
</evidence>
<keyword evidence="3" id="KW-1185">Reference proteome</keyword>
<organism evidence="2 3">
    <name type="scientific">Ramalina farinacea</name>
    <dbReference type="NCBI Taxonomy" id="258253"/>
    <lineage>
        <taxon>Eukaryota</taxon>
        <taxon>Fungi</taxon>
        <taxon>Dikarya</taxon>
        <taxon>Ascomycota</taxon>
        <taxon>Pezizomycotina</taxon>
        <taxon>Lecanoromycetes</taxon>
        <taxon>OSLEUM clade</taxon>
        <taxon>Lecanoromycetidae</taxon>
        <taxon>Lecanorales</taxon>
        <taxon>Lecanorineae</taxon>
        <taxon>Ramalinaceae</taxon>
        <taxon>Ramalina</taxon>
    </lineage>
</organism>
<dbReference type="EMBL" id="JAPUFD010000020">
    <property type="protein sequence ID" value="MDI1492688.1"/>
    <property type="molecule type" value="Genomic_DNA"/>
</dbReference>
<dbReference type="Proteomes" id="UP001161017">
    <property type="component" value="Unassembled WGS sequence"/>
</dbReference>
<evidence type="ECO:0000313" key="3">
    <source>
        <dbReference type="Proteomes" id="UP001161017"/>
    </source>
</evidence>
<comment type="caution">
    <text evidence="2">The sequence shown here is derived from an EMBL/GenBank/DDBJ whole genome shotgun (WGS) entry which is preliminary data.</text>
</comment>
<evidence type="ECO:0000256" key="1">
    <source>
        <dbReference type="SAM" id="MobiDB-lite"/>
    </source>
</evidence>
<dbReference type="AlphaFoldDB" id="A0AA43QU63"/>
<proteinExistence type="predicted"/>
<reference evidence="2" key="1">
    <citation type="journal article" date="2023" name="Genome Biol. Evol.">
        <title>First Whole Genome Sequence and Flow Cytometry Genome Size Data for the Lichen-Forming Fungus Ramalina farinacea (Ascomycota).</title>
        <authorList>
            <person name="Llewellyn T."/>
            <person name="Mian S."/>
            <person name="Hill R."/>
            <person name="Leitch I.J."/>
            <person name="Gaya E."/>
        </authorList>
    </citation>
    <scope>NUCLEOTIDE SEQUENCE</scope>
    <source>
        <strain evidence="2">LIQ254RAFAR</strain>
    </source>
</reference>
<name>A0AA43QU63_9LECA</name>
<accession>A0AA43QU63</accession>
<protein>
    <submittedName>
        <fullName evidence="2">Uncharacterized protein</fullName>
    </submittedName>
</protein>
<sequence length="429" mass="49043">MIPAEHSGHRLLAPLDTQYLKTLRISALHEFDVSLFILSESPSFWKSVFSKMENANISSFEKLPGEIRNLIYRFCLKHDAKTIIPVPTEYEIAALLRRGLKVPCKPHDAHIRRAPITAKVDYQSYDPQWPAVALLGVNRLIHNEALPILFGNTVWRLSCQYTWPLSHKTSRLTQRPAILHGPHIYWEKYAKHFRWLSCEFRAMDLSHDYMIKRFGRYRRKDRTCSAAFLAKHHNKLLQILCDGPMAEKVRMTRGMKNLKWIQIKLGKLACPGGCCRITVLKNLIELWKPDMVQRLRRWGPTKTLIERAGSKYFSCFMGSRSGVLGVGNLRSEQEAEMFLEYWWRPTQENPEIELFAKKACSKQESREFWASTRPFGKAFEDPDPAALGAQLSDGAGSSGRRSGDAGKGRVGGLLSKALKKARYGRNGLA</sequence>